<accession>A0A016QLU2</accession>
<dbReference type="InterPro" id="IPR002575">
    <property type="entry name" value="Aminoglycoside_PTrfase"/>
</dbReference>
<dbReference type="SUPFAM" id="SSF53448">
    <property type="entry name" value="Nucleotide-diphospho-sugar transferases"/>
    <property type="match status" value="1"/>
</dbReference>
<keyword evidence="3" id="KW-1185">Reference proteome</keyword>
<evidence type="ECO:0000259" key="1">
    <source>
        <dbReference type="Pfam" id="PF01636"/>
    </source>
</evidence>
<dbReference type="InterPro" id="IPR029044">
    <property type="entry name" value="Nucleotide-diphossugar_trans"/>
</dbReference>
<dbReference type="Proteomes" id="UP000020492">
    <property type="component" value="Unassembled WGS sequence"/>
</dbReference>
<dbReference type="Pfam" id="PF01636">
    <property type="entry name" value="APH"/>
    <property type="match status" value="1"/>
</dbReference>
<dbReference type="Gene3D" id="3.90.550.10">
    <property type="entry name" value="Spore Coat Polysaccharide Biosynthesis Protein SpsA, Chain A"/>
    <property type="match status" value="1"/>
</dbReference>
<dbReference type="Gene3D" id="3.90.1200.10">
    <property type="match status" value="1"/>
</dbReference>
<dbReference type="AlphaFoldDB" id="A0A016QLU2"/>
<sequence length="612" mass="70210">MTKFSSASHGQAGGAFMSMIKRSARMNSSPRAMKKSWNSSPKMIDTLVVIPTAKIIPTELKAEFGPLPSAMIPLNNEPALYYIFRNYDLPDVEFGIVVGEQQESIRSYLSHFSRPATIYEIDRSQNIGETVLAALTPSQKNIKHLVVNFGDTLVQRELLYQDVVVYARKRESFRWTTFDFTDSGLLGEISDKQTDKGFREENNVFVGVFEIAQPDLLIGILHRHVAGSSSENGLDPFYTALREYLARRKLLGELATFEETSCWNDFGHLDTYYDTRRVLSSGAREFNTVDVDARRGTIEKRSRHTQKLRNEIRWYLDIPEPLKNFSPRLYDYSLDDKSPSVIMEYYGYPPLNDVYLHGAYGLGEWEIILGAVELFLGEAHKFTLQTNDDGVLKSSLVDMYESKTFDRLDEVLRDSRFDYFCDQPIINGHPVLNLNQFTASFRQVAQYHRLYEVSRFTVLHGDLCLSNILFDRRNATVRVIDPRGDFGGLGVYGDPRYDLAKLSHSIHGDYDFYVNGLFDFSHSSSGFEFSPHLTERHQATKRLFERWLDVRWPEQRQQIRLIESLLFLSMVPLHADRFESQLAFLARGLELYTELAISAGAATVENEEVRLV</sequence>
<dbReference type="InterPro" id="IPR011009">
    <property type="entry name" value="Kinase-like_dom_sf"/>
</dbReference>
<dbReference type="PATRIC" id="fig|1476583.3.peg.3232"/>
<dbReference type="eggNOG" id="COG1208">
    <property type="taxonomic scope" value="Bacteria"/>
</dbReference>
<organism evidence="2 3">
    <name type="scientific">Deinococcus phoenicis</name>
    <dbReference type="NCBI Taxonomy" id="1476583"/>
    <lineage>
        <taxon>Bacteria</taxon>
        <taxon>Thermotogati</taxon>
        <taxon>Deinococcota</taxon>
        <taxon>Deinococci</taxon>
        <taxon>Deinococcales</taxon>
        <taxon>Deinococcaceae</taxon>
        <taxon>Deinococcus</taxon>
    </lineage>
</organism>
<evidence type="ECO:0000313" key="2">
    <source>
        <dbReference type="EMBL" id="EYB66759.1"/>
    </source>
</evidence>
<evidence type="ECO:0000313" key="3">
    <source>
        <dbReference type="Proteomes" id="UP000020492"/>
    </source>
</evidence>
<proteinExistence type="predicted"/>
<comment type="caution">
    <text evidence="2">The sequence shown here is derived from an EMBL/GenBank/DDBJ whole genome shotgun (WGS) entry which is preliminary data.</text>
</comment>
<protein>
    <recommendedName>
        <fullName evidence="1">Aminoglycoside phosphotransferase domain-containing protein</fullName>
    </recommendedName>
</protein>
<feature type="domain" description="Aminoglycoside phosphotransferase" evidence="1">
    <location>
        <begin position="448"/>
        <end position="504"/>
    </location>
</feature>
<dbReference type="EMBL" id="JHAC01000067">
    <property type="protein sequence ID" value="EYB66759.1"/>
    <property type="molecule type" value="Genomic_DNA"/>
</dbReference>
<gene>
    <name evidence="2" type="ORF">DEIPH_ctg076orf0018</name>
</gene>
<name>A0A016QLU2_9DEIO</name>
<dbReference type="SUPFAM" id="SSF56112">
    <property type="entry name" value="Protein kinase-like (PK-like)"/>
    <property type="match status" value="1"/>
</dbReference>
<dbReference type="STRING" id="1476583.DEIPH_ctg076orf0018"/>
<reference evidence="2 3" key="1">
    <citation type="submission" date="2014-03" db="EMBL/GenBank/DDBJ databases">
        <title>Draft genome sequence of Deinococcus phoenicis 1P10ME.</title>
        <authorList>
            <person name="Stepanov V.G."/>
            <person name="Vaishampayan P."/>
            <person name="Venkateswaran K."/>
            <person name="Fox G.E."/>
        </authorList>
    </citation>
    <scope>NUCLEOTIDE SEQUENCE [LARGE SCALE GENOMIC DNA]</scope>
    <source>
        <strain evidence="2 3">1P10ME</strain>
    </source>
</reference>